<evidence type="ECO:0000313" key="8">
    <source>
        <dbReference type="Proteomes" id="UP000284476"/>
    </source>
</evidence>
<dbReference type="InterPro" id="IPR025657">
    <property type="entry name" value="RadC_JAB"/>
</dbReference>
<dbReference type="PROSITE" id="PS50249">
    <property type="entry name" value="MPN"/>
    <property type="match status" value="1"/>
</dbReference>
<feature type="domain" description="MPN" evidence="6">
    <location>
        <begin position="25"/>
        <end position="146"/>
    </location>
</feature>
<dbReference type="Gene3D" id="3.40.140.10">
    <property type="entry name" value="Cytidine Deaminase, domain 2"/>
    <property type="match status" value="1"/>
</dbReference>
<dbReference type="Pfam" id="PF04002">
    <property type="entry name" value="RadC"/>
    <property type="match status" value="1"/>
</dbReference>
<name>A0A443JRF4_9RHOB</name>
<dbReference type="InterPro" id="IPR001405">
    <property type="entry name" value="UPF0758"/>
</dbReference>
<proteinExistence type="predicted"/>
<dbReference type="GO" id="GO:0006508">
    <property type="term" value="P:proteolysis"/>
    <property type="evidence" value="ECO:0007669"/>
    <property type="project" value="UniProtKB-KW"/>
</dbReference>
<dbReference type="Proteomes" id="UP000284476">
    <property type="component" value="Unassembled WGS sequence"/>
</dbReference>
<dbReference type="NCBIfam" id="TIGR00608">
    <property type="entry name" value="radc"/>
    <property type="match status" value="1"/>
</dbReference>
<keyword evidence="5" id="KW-0482">Metalloprotease</keyword>
<evidence type="ECO:0000256" key="1">
    <source>
        <dbReference type="ARBA" id="ARBA00022670"/>
    </source>
</evidence>
<dbReference type="GO" id="GO:0046872">
    <property type="term" value="F:metal ion binding"/>
    <property type="evidence" value="ECO:0007669"/>
    <property type="project" value="UniProtKB-KW"/>
</dbReference>
<dbReference type="SUPFAM" id="SSF102712">
    <property type="entry name" value="JAB1/MPN domain"/>
    <property type="match status" value="1"/>
</dbReference>
<protein>
    <submittedName>
        <fullName evidence="7">DNA repair protein RadC</fullName>
    </submittedName>
</protein>
<dbReference type="PANTHER" id="PTHR30471">
    <property type="entry name" value="DNA REPAIR PROTEIN RADC"/>
    <property type="match status" value="1"/>
</dbReference>
<gene>
    <name evidence="7" type="primary">radC</name>
    <name evidence="7" type="ORF">D2T30_05500</name>
</gene>
<dbReference type="EMBL" id="SAUZ01000004">
    <property type="protein sequence ID" value="RWR23077.1"/>
    <property type="molecule type" value="Genomic_DNA"/>
</dbReference>
<keyword evidence="2" id="KW-0479">Metal-binding</keyword>
<comment type="caution">
    <text evidence="7">The sequence shown here is derived from an EMBL/GenBank/DDBJ whole genome shotgun (WGS) entry which is preliminary data.</text>
</comment>
<dbReference type="InterPro" id="IPR037518">
    <property type="entry name" value="MPN"/>
</dbReference>
<reference evidence="7 8" key="2">
    <citation type="submission" date="2019-01" db="EMBL/GenBank/DDBJ databases">
        <authorList>
            <person name="Li Y."/>
        </authorList>
    </citation>
    <scope>NUCLEOTIDE SEQUENCE [LARGE SCALE GENOMIC DNA]</scope>
    <source>
        <strain evidence="7 8">SK2B-1</strain>
    </source>
</reference>
<dbReference type="GO" id="GO:0008237">
    <property type="term" value="F:metallopeptidase activity"/>
    <property type="evidence" value="ECO:0007669"/>
    <property type="project" value="UniProtKB-KW"/>
</dbReference>
<accession>A0A443JRF4</accession>
<evidence type="ECO:0000256" key="2">
    <source>
        <dbReference type="ARBA" id="ARBA00022723"/>
    </source>
</evidence>
<keyword evidence="3" id="KW-0378">Hydrolase</keyword>
<dbReference type="RefSeq" id="WP_128208061.1">
    <property type="nucleotide sequence ID" value="NZ_JBHRSO010000013.1"/>
</dbReference>
<keyword evidence="1" id="KW-0645">Protease</keyword>
<organism evidence="7 8">
    <name type="scientific">Paenirhodobacter populi</name>
    <dbReference type="NCBI Taxonomy" id="2306993"/>
    <lineage>
        <taxon>Bacteria</taxon>
        <taxon>Pseudomonadati</taxon>
        <taxon>Pseudomonadota</taxon>
        <taxon>Alphaproteobacteria</taxon>
        <taxon>Rhodobacterales</taxon>
        <taxon>Rhodobacter group</taxon>
        <taxon>Paenirhodobacter</taxon>
    </lineage>
</organism>
<keyword evidence="4" id="KW-0862">Zinc</keyword>
<evidence type="ECO:0000313" key="7">
    <source>
        <dbReference type="EMBL" id="RWR23077.1"/>
    </source>
</evidence>
<evidence type="ECO:0000259" key="6">
    <source>
        <dbReference type="PROSITE" id="PS50249"/>
    </source>
</evidence>
<dbReference type="PANTHER" id="PTHR30471:SF3">
    <property type="entry name" value="UPF0758 PROTEIN YEES-RELATED"/>
    <property type="match status" value="1"/>
</dbReference>
<sequence length="146" mass="16482">MTEQEKRTITEAREILLRHFNRNPVLASWQAVLDYCSLTVRGERERLHVLFLDRKNRLIADETVSVGTVDHVPCYPREVVRRALLLNATAILICHNHPAGDPEPSEADIAMTKKVRKACQALDITLHDHIIVGAGFEVSLRARGVI</sequence>
<evidence type="ECO:0000256" key="3">
    <source>
        <dbReference type="ARBA" id="ARBA00022801"/>
    </source>
</evidence>
<reference evidence="7 8" key="1">
    <citation type="submission" date="2019-01" db="EMBL/GenBank/DDBJ databases">
        <title>Sinorhodobacter populi sp. nov. isolated from the symptomatic bark tissue of Populus euramericana canker.</title>
        <authorList>
            <person name="Xu G."/>
        </authorList>
    </citation>
    <scope>NUCLEOTIDE SEQUENCE [LARGE SCALE GENOMIC DNA]</scope>
    <source>
        <strain evidence="7 8">SK2B-1</strain>
    </source>
</reference>
<dbReference type="AlphaFoldDB" id="A0A443JRF4"/>
<evidence type="ECO:0000256" key="5">
    <source>
        <dbReference type="ARBA" id="ARBA00023049"/>
    </source>
</evidence>
<dbReference type="CDD" id="cd08071">
    <property type="entry name" value="MPN_DUF2466"/>
    <property type="match status" value="1"/>
</dbReference>
<evidence type="ECO:0000256" key="4">
    <source>
        <dbReference type="ARBA" id="ARBA00022833"/>
    </source>
</evidence>